<reference evidence="2" key="1">
    <citation type="submission" date="2018-05" db="EMBL/GenBank/DDBJ databases">
        <authorList>
            <person name="Lanie J.A."/>
            <person name="Ng W.-L."/>
            <person name="Kazmierczak K.M."/>
            <person name="Andrzejewski T.M."/>
            <person name="Davidsen T.M."/>
            <person name="Wayne K.J."/>
            <person name="Tettelin H."/>
            <person name="Glass J.I."/>
            <person name="Rusch D."/>
            <person name="Podicherti R."/>
            <person name="Tsui H.-C.T."/>
            <person name="Winkler M.E."/>
        </authorList>
    </citation>
    <scope>NUCLEOTIDE SEQUENCE</scope>
</reference>
<dbReference type="AlphaFoldDB" id="A0A382TD61"/>
<proteinExistence type="predicted"/>
<gene>
    <name evidence="2" type="ORF">METZ01_LOCUS372928</name>
</gene>
<dbReference type="InterPro" id="IPR051450">
    <property type="entry name" value="Gfo/Idh/MocA_Oxidoreductases"/>
</dbReference>
<protein>
    <recommendedName>
        <fullName evidence="1">Gfo/Idh/MocA-like oxidoreductase N-terminal domain-containing protein</fullName>
    </recommendedName>
</protein>
<dbReference type="EMBL" id="UINC01135742">
    <property type="protein sequence ID" value="SVD20074.1"/>
    <property type="molecule type" value="Genomic_DNA"/>
</dbReference>
<evidence type="ECO:0000313" key="2">
    <source>
        <dbReference type="EMBL" id="SVD20074.1"/>
    </source>
</evidence>
<dbReference type="Pfam" id="PF01408">
    <property type="entry name" value="GFO_IDH_MocA"/>
    <property type="match status" value="1"/>
</dbReference>
<dbReference type="PANTHER" id="PTHR43377">
    <property type="entry name" value="BILIVERDIN REDUCTASE A"/>
    <property type="match status" value="1"/>
</dbReference>
<dbReference type="GO" id="GO:0000166">
    <property type="term" value="F:nucleotide binding"/>
    <property type="evidence" value="ECO:0007669"/>
    <property type="project" value="InterPro"/>
</dbReference>
<dbReference type="SUPFAM" id="SSF51735">
    <property type="entry name" value="NAD(P)-binding Rossmann-fold domains"/>
    <property type="match status" value="1"/>
</dbReference>
<sequence>MRTLLVGLGARGKKWARILQEEPSVETIGYVDILDDNLEWAKSFDPAAEKSSYKSMEKALTELEPEFVVLVTPPVDRYKDVITIFEHGSHLLSEKPLSLDLDEGLRMVQAAQDAKLGFAVGLNFRYQHCVTKARSILKSGEIGKPGLVGYTYWRYRDAYTPGMNRFPIT</sequence>
<dbReference type="InterPro" id="IPR036291">
    <property type="entry name" value="NAD(P)-bd_dom_sf"/>
</dbReference>
<accession>A0A382TD61</accession>
<feature type="domain" description="Gfo/Idh/MocA-like oxidoreductase N-terminal" evidence="1">
    <location>
        <begin position="2"/>
        <end position="121"/>
    </location>
</feature>
<evidence type="ECO:0000259" key="1">
    <source>
        <dbReference type="Pfam" id="PF01408"/>
    </source>
</evidence>
<dbReference type="InterPro" id="IPR000683">
    <property type="entry name" value="Gfo/Idh/MocA-like_OxRdtase_N"/>
</dbReference>
<organism evidence="2">
    <name type="scientific">marine metagenome</name>
    <dbReference type="NCBI Taxonomy" id="408172"/>
    <lineage>
        <taxon>unclassified sequences</taxon>
        <taxon>metagenomes</taxon>
        <taxon>ecological metagenomes</taxon>
    </lineage>
</organism>
<feature type="non-terminal residue" evidence="2">
    <location>
        <position position="169"/>
    </location>
</feature>
<dbReference type="Gene3D" id="3.40.50.720">
    <property type="entry name" value="NAD(P)-binding Rossmann-like Domain"/>
    <property type="match status" value="1"/>
</dbReference>
<name>A0A382TD61_9ZZZZ</name>
<dbReference type="PANTHER" id="PTHR43377:SF1">
    <property type="entry name" value="BILIVERDIN REDUCTASE A"/>
    <property type="match status" value="1"/>
</dbReference>